<evidence type="ECO:0000313" key="2">
    <source>
        <dbReference type="EMBL" id="MBJ7602897.1"/>
    </source>
</evidence>
<proteinExistence type="predicted"/>
<dbReference type="AlphaFoldDB" id="A0A934KFY9"/>
<dbReference type="InterPro" id="IPR001387">
    <property type="entry name" value="Cro/C1-type_HTH"/>
</dbReference>
<dbReference type="Gene3D" id="1.10.260.40">
    <property type="entry name" value="lambda repressor-like DNA-binding domains"/>
    <property type="match status" value="1"/>
</dbReference>
<dbReference type="Proteomes" id="UP000620075">
    <property type="component" value="Unassembled WGS sequence"/>
</dbReference>
<dbReference type="GO" id="GO:0003677">
    <property type="term" value="F:DNA binding"/>
    <property type="evidence" value="ECO:0007669"/>
    <property type="project" value="InterPro"/>
</dbReference>
<comment type="caution">
    <text evidence="2">The sequence shown here is derived from an EMBL/GenBank/DDBJ whole genome shotgun (WGS) entry which is preliminary data.</text>
</comment>
<feature type="domain" description="HTH cro/C1-type" evidence="1">
    <location>
        <begin position="32"/>
        <end position="71"/>
    </location>
</feature>
<evidence type="ECO:0000259" key="1">
    <source>
        <dbReference type="PROSITE" id="PS50943"/>
    </source>
</evidence>
<reference evidence="2 3" key="1">
    <citation type="submission" date="2020-10" db="EMBL/GenBank/DDBJ databases">
        <title>Ca. Dormibacterota MAGs.</title>
        <authorList>
            <person name="Montgomery K."/>
        </authorList>
    </citation>
    <scope>NUCLEOTIDE SEQUENCE [LARGE SCALE GENOMIC DNA]</scope>
    <source>
        <strain evidence="2">SC8811_S16_3</strain>
    </source>
</reference>
<evidence type="ECO:0000313" key="3">
    <source>
        <dbReference type="Proteomes" id="UP000620075"/>
    </source>
</evidence>
<sequence>MPRRRMTSRIRELRTALVQRFGDDEFGVRACARRAGISERSWWSYERGEYMPPADVALRIADVLGVTVRQLELQRVES</sequence>
<dbReference type="Pfam" id="PF13560">
    <property type="entry name" value="HTH_31"/>
    <property type="match status" value="1"/>
</dbReference>
<dbReference type="EMBL" id="JAEKNQ010000027">
    <property type="protein sequence ID" value="MBJ7602897.1"/>
    <property type="molecule type" value="Genomic_DNA"/>
</dbReference>
<dbReference type="RefSeq" id="WP_338178000.1">
    <property type="nucleotide sequence ID" value="NZ_JAEKNQ010000027.1"/>
</dbReference>
<gene>
    <name evidence="2" type="ORF">JF888_06855</name>
</gene>
<name>A0A934KFY9_9BACT</name>
<accession>A0A934KFY9</accession>
<dbReference type="InterPro" id="IPR010982">
    <property type="entry name" value="Lambda_DNA-bd_dom_sf"/>
</dbReference>
<organism evidence="2 3">
    <name type="scientific">Candidatus Dormiibacter inghamiae</name>
    <dbReference type="NCBI Taxonomy" id="3127013"/>
    <lineage>
        <taxon>Bacteria</taxon>
        <taxon>Bacillati</taxon>
        <taxon>Candidatus Dormiibacterota</taxon>
        <taxon>Candidatus Dormibacteria</taxon>
        <taxon>Candidatus Dormibacterales</taxon>
        <taxon>Candidatus Dormibacteraceae</taxon>
        <taxon>Candidatus Dormiibacter</taxon>
    </lineage>
</organism>
<dbReference type="SMART" id="SM00530">
    <property type="entry name" value="HTH_XRE"/>
    <property type="match status" value="1"/>
</dbReference>
<dbReference type="SUPFAM" id="SSF47413">
    <property type="entry name" value="lambda repressor-like DNA-binding domains"/>
    <property type="match status" value="1"/>
</dbReference>
<protein>
    <submittedName>
        <fullName evidence="2">Helix-turn-helix transcriptional regulator</fullName>
    </submittedName>
</protein>
<dbReference type="PROSITE" id="PS50943">
    <property type="entry name" value="HTH_CROC1"/>
    <property type="match status" value="1"/>
</dbReference>
<dbReference type="CDD" id="cd00093">
    <property type="entry name" value="HTH_XRE"/>
    <property type="match status" value="1"/>
</dbReference>